<dbReference type="GeneID" id="27331961"/>
<dbReference type="VEuPathDB" id="FungiDB:PV08_04878"/>
<keyword evidence="1" id="KW-1133">Transmembrane helix</keyword>
<evidence type="ECO:0008006" key="4">
    <source>
        <dbReference type="Google" id="ProtNLM"/>
    </source>
</evidence>
<protein>
    <recommendedName>
        <fullName evidence="4">Major facilitator superfamily (MFS) profile domain-containing protein</fullName>
    </recommendedName>
</protein>
<keyword evidence="3" id="KW-1185">Reference proteome</keyword>
<evidence type="ECO:0000313" key="3">
    <source>
        <dbReference type="Proteomes" id="UP000053328"/>
    </source>
</evidence>
<dbReference type="AlphaFoldDB" id="A0A0D2BFA9"/>
<feature type="transmembrane region" description="Helical" evidence="1">
    <location>
        <begin position="36"/>
        <end position="55"/>
    </location>
</feature>
<reference evidence="2 3" key="1">
    <citation type="submission" date="2015-01" db="EMBL/GenBank/DDBJ databases">
        <title>The Genome Sequence of Exophiala spinifera CBS89968.</title>
        <authorList>
            <consortium name="The Broad Institute Genomics Platform"/>
            <person name="Cuomo C."/>
            <person name="de Hoog S."/>
            <person name="Gorbushina A."/>
            <person name="Stielow B."/>
            <person name="Teixiera M."/>
            <person name="Abouelleil A."/>
            <person name="Chapman S.B."/>
            <person name="Priest M."/>
            <person name="Young S.K."/>
            <person name="Wortman J."/>
            <person name="Nusbaum C."/>
            <person name="Birren B."/>
        </authorList>
    </citation>
    <scope>NUCLEOTIDE SEQUENCE [LARGE SCALE GENOMIC DNA]</scope>
    <source>
        <strain evidence="2 3">CBS 89968</strain>
    </source>
</reference>
<dbReference type="RefSeq" id="XP_016237899.1">
    <property type="nucleotide sequence ID" value="XM_016379222.1"/>
</dbReference>
<keyword evidence="1" id="KW-0812">Transmembrane</keyword>
<dbReference type="HOGENOM" id="CLU_2469093_0_0_1"/>
<dbReference type="Proteomes" id="UP000053328">
    <property type="component" value="Unassembled WGS sequence"/>
</dbReference>
<proteinExistence type="predicted"/>
<organism evidence="2 3">
    <name type="scientific">Exophiala spinifera</name>
    <dbReference type="NCBI Taxonomy" id="91928"/>
    <lineage>
        <taxon>Eukaryota</taxon>
        <taxon>Fungi</taxon>
        <taxon>Dikarya</taxon>
        <taxon>Ascomycota</taxon>
        <taxon>Pezizomycotina</taxon>
        <taxon>Eurotiomycetes</taxon>
        <taxon>Chaetothyriomycetidae</taxon>
        <taxon>Chaetothyriales</taxon>
        <taxon>Herpotrichiellaceae</taxon>
        <taxon>Exophiala</taxon>
    </lineage>
</organism>
<name>A0A0D2BFA9_9EURO</name>
<evidence type="ECO:0000256" key="1">
    <source>
        <dbReference type="SAM" id="Phobius"/>
    </source>
</evidence>
<dbReference type="EMBL" id="KN847494">
    <property type="protein sequence ID" value="KIW17683.1"/>
    <property type="molecule type" value="Genomic_DNA"/>
</dbReference>
<evidence type="ECO:0000313" key="2">
    <source>
        <dbReference type="EMBL" id="KIW17683.1"/>
    </source>
</evidence>
<accession>A0A0D2BFA9</accession>
<sequence>MANDVADAAKIPGVTPTVIEAVVAGMRTAFHKSFQVMFYVAIAFGIISIITAILLDGAALESKLTTSIHRRMQGIVGEAEREKEKEVA</sequence>
<gene>
    <name evidence="2" type="ORF">PV08_04878</name>
</gene>
<keyword evidence="1" id="KW-0472">Membrane</keyword>